<gene>
    <name evidence="11" type="ORF">C2S53_010601</name>
</gene>
<dbReference type="GO" id="GO:0016125">
    <property type="term" value="P:sterol metabolic process"/>
    <property type="evidence" value="ECO:0007669"/>
    <property type="project" value="TreeGrafter"/>
</dbReference>
<organism evidence="11 12">
    <name type="scientific">Perilla frutescens var. hirtella</name>
    <name type="common">Perilla citriodora</name>
    <name type="synonym">Perilla setoyensis</name>
    <dbReference type="NCBI Taxonomy" id="608512"/>
    <lineage>
        <taxon>Eukaryota</taxon>
        <taxon>Viridiplantae</taxon>
        <taxon>Streptophyta</taxon>
        <taxon>Embryophyta</taxon>
        <taxon>Tracheophyta</taxon>
        <taxon>Spermatophyta</taxon>
        <taxon>Magnoliopsida</taxon>
        <taxon>eudicotyledons</taxon>
        <taxon>Gunneridae</taxon>
        <taxon>Pentapetalae</taxon>
        <taxon>asterids</taxon>
        <taxon>lamiids</taxon>
        <taxon>Lamiales</taxon>
        <taxon>Lamiaceae</taxon>
        <taxon>Nepetoideae</taxon>
        <taxon>Elsholtzieae</taxon>
        <taxon>Perilla</taxon>
    </lineage>
</organism>
<dbReference type="Proteomes" id="UP001190926">
    <property type="component" value="Unassembled WGS sequence"/>
</dbReference>
<keyword evidence="12" id="KW-1185">Reference proteome</keyword>
<protein>
    <recommendedName>
        <fullName evidence="13">Cytochrome P450</fullName>
    </recommendedName>
</protein>
<comment type="cofactor">
    <cofactor evidence="7">
        <name>heme</name>
        <dbReference type="ChEBI" id="CHEBI:30413"/>
    </cofactor>
</comment>
<dbReference type="PRINTS" id="PR00463">
    <property type="entry name" value="EP450I"/>
</dbReference>
<evidence type="ECO:0000256" key="2">
    <source>
        <dbReference type="ARBA" id="ARBA00022692"/>
    </source>
</evidence>
<keyword evidence="5 8" id="KW-0560">Oxidoreductase</keyword>
<name>A0AAD4P7T7_PERFH</name>
<proteinExistence type="inferred from homology"/>
<accession>A0AAD4P7T7</accession>
<comment type="similarity">
    <text evidence="8">Belongs to the cytochrome P450 family.</text>
</comment>
<dbReference type="PROSITE" id="PS00086">
    <property type="entry name" value="CYTOCHROME_P450"/>
    <property type="match status" value="1"/>
</dbReference>
<dbReference type="AlphaFoldDB" id="A0AAD4P7T7"/>
<dbReference type="InterPro" id="IPR017972">
    <property type="entry name" value="Cyt_P450_CS"/>
</dbReference>
<keyword evidence="4 10" id="KW-1133">Transmembrane helix</keyword>
<comment type="caution">
    <text evidence="11">The sequence shown here is derived from an EMBL/GenBank/DDBJ whole genome shotgun (WGS) entry which is preliminary data.</text>
</comment>
<dbReference type="GO" id="GO:0010268">
    <property type="term" value="P:brassinosteroid homeostasis"/>
    <property type="evidence" value="ECO:0007669"/>
    <property type="project" value="TreeGrafter"/>
</dbReference>
<keyword evidence="7 8" id="KW-0349">Heme</keyword>
<sequence>MVSSTSSVGVSVVTLIIIFVTKWIYRWRNPKCNGTLPPGSSGLPVIGESLQLIIPANTIDVLPFIKNRLRRYGPLFRTNVAGTNIVISADREFNHFLFQQEDTMVVRWYLELFEKILKEGEFRGFSDIIKYAKNLVLNHFGVKCIKQNLLSEFEQVVQKTLYSWSLQESVDLESASVAIFGEFGARKLYGRYAERSKEFTHKFVDISRAAMSFPLNIPGTTYYKCLKEKEGVMNIVRNIVNSRISNYEDSSGNNNDGDDDDDDDDMLSKTVQDMGTVDFLTPELITQLLFSFSFATYQSVSPLLAFAVKFLSENPAVLLDLIAEHDAIIKKRSDPDSSVTWEEYKSMTFTLQVVNETQRMANTIPGFFRKAIKDINVRGYTIPAGWGIMACTSAQHLDPNLYEDPLKFNPWRWKEYEAEFICKNLTPFGEGKKQCAGADFSRAAMCIFLHVLVSKYRWTIVKGGDFVQNPMLHFKNGLYISVTARQD</sequence>
<dbReference type="SUPFAM" id="SSF48264">
    <property type="entry name" value="Cytochrome P450"/>
    <property type="match status" value="1"/>
</dbReference>
<evidence type="ECO:0000256" key="8">
    <source>
        <dbReference type="RuleBase" id="RU000461"/>
    </source>
</evidence>
<evidence type="ECO:0000256" key="5">
    <source>
        <dbReference type="ARBA" id="ARBA00023002"/>
    </source>
</evidence>
<evidence type="ECO:0000313" key="12">
    <source>
        <dbReference type="Proteomes" id="UP001190926"/>
    </source>
</evidence>
<evidence type="ECO:0000256" key="9">
    <source>
        <dbReference type="SAM" id="MobiDB-lite"/>
    </source>
</evidence>
<dbReference type="InterPro" id="IPR001128">
    <property type="entry name" value="Cyt_P450"/>
</dbReference>
<reference evidence="11 12" key="1">
    <citation type="journal article" date="2021" name="Nat. Commun.">
        <title>Incipient diploidization of the medicinal plant Perilla within 10,000 years.</title>
        <authorList>
            <person name="Zhang Y."/>
            <person name="Shen Q."/>
            <person name="Leng L."/>
            <person name="Zhang D."/>
            <person name="Chen S."/>
            <person name="Shi Y."/>
            <person name="Ning Z."/>
            <person name="Chen S."/>
        </authorList>
    </citation>
    <scope>NUCLEOTIDE SEQUENCE [LARGE SCALE GENOMIC DNA]</scope>
    <source>
        <strain evidence="12">cv. PC099</strain>
    </source>
</reference>
<dbReference type="Pfam" id="PF00067">
    <property type="entry name" value="p450"/>
    <property type="match status" value="1"/>
</dbReference>
<evidence type="ECO:0000256" key="3">
    <source>
        <dbReference type="ARBA" id="ARBA00022723"/>
    </source>
</evidence>
<feature type="transmembrane region" description="Helical" evidence="10">
    <location>
        <begin position="6"/>
        <end position="25"/>
    </location>
</feature>
<dbReference type="InterPro" id="IPR002401">
    <property type="entry name" value="Cyt_P450_E_grp-I"/>
</dbReference>
<evidence type="ECO:0000313" key="11">
    <source>
        <dbReference type="EMBL" id="KAH6830063.1"/>
    </source>
</evidence>
<evidence type="ECO:0000256" key="1">
    <source>
        <dbReference type="ARBA" id="ARBA00004167"/>
    </source>
</evidence>
<comment type="subcellular location">
    <subcellularLocation>
        <location evidence="1">Membrane</location>
        <topology evidence="1">Single-pass membrane protein</topology>
    </subcellularLocation>
</comment>
<dbReference type="GO" id="GO:0020037">
    <property type="term" value="F:heme binding"/>
    <property type="evidence" value="ECO:0007669"/>
    <property type="project" value="InterPro"/>
</dbReference>
<keyword evidence="6 7" id="KW-0408">Iron</keyword>
<keyword evidence="8" id="KW-0503">Monooxygenase</keyword>
<keyword evidence="10" id="KW-0472">Membrane</keyword>
<dbReference type="GO" id="GO:0005506">
    <property type="term" value="F:iron ion binding"/>
    <property type="evidence" value="ECO:0007669"/>
    <property type="project" value="InterPro"/>
</dbReference>
<dbReference type="PANTHER" id="PTHR24286:SF305">
    <property type="entry name" value="CYTOCHROME P450 708A2"/>
    <property type="match status" value="1"/>
</dbReference>
<dbReference type="GO" id="GO:0004497">
    <property type="term" value="F:monooxygenase activity"/>
    <property type="evidence" value="ECO:0007669"/>
    <property type="project" value="UniProtKB-KW"/>
</dbReference>
<feature type="binding site" description="axial binding residue" evidence="7">
    <location>
        <position position="435"/>
    </location>
    <ligand>
        <name>heme</name>
        <dbReference type="ChEBI" id="CHEBI:30413"/>
    </ligand>
    <ligandPart>
        <name>Fe</name>
        <dbReference type="ChEBI" id="CHEBI:18248"/>
    </ligandPart>
</feature>
<feature type="region of interest" description="Disordered" evidence="9">
    <location>
        <begin position="247"/>
        <end position="267"/>
    </location>
</feature>
<evidence type="ECO:0000256" key="7">
    <source>
        <dbReference type="PIRSR" id="PIRSR602401-1"/>
    </source>
</evidence>
<dbReference type="EMBL" id="SDAM02000101">
    <property type="protein sequence ID" value="KAH6830063.1"/>
    <property type="molecule type" value="Genomic_DNA"/>
</dbReference>
<evidence type="ECO:0000256" key="4">
    <source>
        <dbReference type="ARBA" id="ARBA00022989"/>
    </source>
</evidence>
<evidence type="ECO:0008006" key="13">
    <source>
        <dbReference type="Google" id="ProtNLM"/>
    </source>
</evidence>
<dbReference type="GO" id="GO:0016705">
    <property type="term" value="F:oxidoreductase activity, acting on paired donors, with incorporation or reduction of molecular oxygen"/>
    <property type="evidence" value="ECO:0007669"/>
    <property type="project" value="InterPro"/>
</dbReference>
<dbReference type="PANTHER" id="PTHR24286">
    <property type="entry name" value="CYTOCHROME P450 26"/>
    <property type="match status" value="1"/>
</dbReference>
<dbReference type="GO" id="GO:0016020">
    <property type="term" value="C:membrane"/>
    <property type="evidence" value="ECO:0007669"/>
    <property type="project" value="UniProtKB-SubCell"/>
</dbReference>
<evidence type="ECO:0000256" key="6">
    <source>
        <dbReference type="ARBA" id="ARBA00023004"/>
    </source>
</evidence>
<keyword evidence="3 7" id="KW-0479">Metal-binding</keyword>
<dbReference type="GO" id="GO:0016132">
    <property type="term" value="P:brassinosteroid biosynthetic process"/>
    <property type="evidence" value="ECO:0007669"/>
    <property type="project" value="TreeGrafter"/>
</dbReference>
<dbReference type="Gene3D" id="1.10.630.10">
    <property type="entry name" value="Cytochrome P450"/>
    <property type="match status" value="1"/>
</dbReference>
<evidence type="ECO:0000256" key="10">
    <source>
        <dbReference type="SAM" id="Phobius"/>
    </source>
</evidence>
<keyword evidence="2 10" id="KW-0812">Transmembrane</keyword>
<feature type="compositionally biased region" description="Acidic residues" evidence="9">
    <location>
        <begin position="256"/>
        <end position="265"/>
    </location>
</feature>
<dbReference type="InterPro" id="IPR036396">
    <property type="entry name" value="Cyt_P450_sf"/>
</dbReference>